<proteinExistence type="predicted"/>
<gene>
    <name evidence="1" type="ORF">CK203_080059</name>
</gene>
<name>A0A438D9R7_VITVI</name>
<dbReference type="EMBL" id="QGNW01001725">
    <property type="protein sequence ID" value="RVW32205.1"/>
    <property type="molecule type" value="Genomic_DNA"/>
</dbReference>
<evidence type="ECO:0000313" key="2">
    <source>
        <dbReference type="Proteomes" id="UP000288805"/>
    </source>
</evidence>
<accession>A0A438D9R7</accession>
<evidence type="ECO:0000313" key="1">
    <source>
        <dbReference type="EMBL" id="RVW32205.1"/>
    </source>
</evidence>
<sequence>MIYSGILHPLDFDNMPTVDSDGNVQDQNGVTYASLDPPTMKRRIGRPPHQRNKFQFREKGTVFSVEDTWVDYLFLTSIPVVVHYSGLILNHNNSKFFTARNGSLRQIEEMLTLLIWERGREVEAEALTQ</sequence>
<dbReference type="AlphaFoldDB" id="A0A438D9R7"/>
<reference evidence="1 2" key="1">
    <citation type="journal article" date="2018" name="PLoS Genet.">
        <title>Population sequencing reveals clonal diversity and ancestral inbreeding in the grapevine cultivar Chardonnay.</title>
        <authorList>
            <person name="Roach M.J."/>
            <person name="Johnson D.L."/>
            <person name="Bohlmann J."/>
            <person name="van Vuuren H.J."/>
            <person name="Jones S.J."/>
            <person name="Pretorius I.S."/>
            <person name="Schmidt S.A."/>
            <person name="Borneman A.R."/>
        </authorList>
    </citation>
    <scope>NUCLEOTIDE SEQUENCE [LARGE SCALE GENOMIC DNA]</scope>
    <source>
        <strain evidence="2">cv. Chardonnay</strain>
        <tissue evidence="1">Leaf</tissue>
    </source>
</reference>
<protein>
    <submittedName>
        <fullName evidence="1">Uncharacterized protein</fullName>
    </submittedName>
</protein>
<comment type="caution">
    <text evidence="1">The sequence shown here is derived from an EMBL/GenBank/DDBJ whole genome shotgun (WGS) entry which is preliminary data.</text>
</comment>
<organism evidence="1 2">
    <name type="scientific">Vitis vinifera</name>
    <name type="common">Grape</name>
    <dbReference type="NCBI Taxonomy" id="29760"/>
    <lineage>
        <taxon>Eukaryota</taxon>
        <taxon>Viridiplantae</taxon>
        <taxon>Streptophyta</taxon>
        <taxon>Embryophyta</taxon>
        <taxon>Tracheophyta</taxon>
        <taxon>Spermatophyta</taxon>
        <taxon>Magnoliopsida</taxon>
        <taxon>eudicotyledons</taxon>
        <taxon>Gunneridae</taxon>
        <taxon>Pentapetalae</taxon>
        <taxon>rosids</taxon>
        <taxon>Vitales</taxon>
        <taxon>Vitaceae</taxon>
        <taxon>Viteae</taxon>
        <taxon>Vitis</taxon>
    </lineage>
</organism>
<dbReference type="Proteomes" id="UP000288805">
    <property type="component" value="Unassembled WGS sequence"/>
</dbReference>